<sequence>MFKRGDLVWAKMKGFPPWPGIITAPPEGMKKQPVKKSIIYHCIFFFGTKDYSWIENDKLEQYKKGSGNVTGKRYAGLREAVAAIDAYIDTGEGKSDFDITPEVDASNKVIVGKSKTANRLSSPPAAKKSKQNGNESDIDDGHTSDSSVESVDALEKGHKDEELNKEGVDQSKDKDNIEKEGESSKDTPSKKGTSDIVKSADVKSKVSPHPELKKKQLQKVVKARPFRHLPKAGSLEHGEGPSTAESSSRKRNSESSGENKSEAKRKKRIPFTVSDTTTSLNDSNYVRRGPAALLLDRPPNISRPDTPPLDLLSISEGLLDKHITPSTLRFGFLGLGIMGSVIVKNLLNSGHRVIIWNRTPDKCREFSKVGAEIAVTPQDVCAAADVIFSCVAGPKAAKDMVFGNCGALREMTSSKAYVEMTNVDTETSFDINEAIMSRGARYLEAQIQGSKTEAEEGKLVLLCAGDRSLYDECHSCFEAISSSSFYLGEVGNATKMNLVIQMVCGTMLAGLAEGMALLDRFGLLQSDMLDVINLTPFKSKLIMEKGHLMKNCSFPTSLALSHMQRDIRLGISCAEDIGMPTPVFAAVNEAFKQTMRMGYGDHDVSAVYVRSRY</sequence>
<dbReference type="GO" id="GO:0050661">
    <property type="term" value="F:NADP binding"/>
    <property type="evidence" value="ECO:0007669"/>
    <property type="project" value="InterPro"/>
</dbReference>
<name>A0AAW1CRB3_9HEMI</name>
<comment type="caution">
    <text evidence="10">The sequence shown here is derived from an EMBL/GenBank/DDBJ whole genome shotgun (WGS) entry which is preliminary data.</text>
</comment>
<dbReference type="Proteomes" id="UP001461498">
    <property type="component" value="Unassembled WGS sequence"/>
</dbReference>
<reference evidence="10 11" key="1">
    <citation type="submission" date="2022-12" db="EMBL/GenBank/DDBJ databases">
        <title>Chromosome-level genome assembly of true bugs.</title>
        <authorList>
            <person name="Ma L."/>
            <person name="Li H."/>
        </authorList>
    </citation>
    <scope>NUCLEOTIDE SEQUENCE [LARGE SCALE GENOMIC DNA]</scope>
    <source>
        <strain evidence="10">Lab_2022b</strain>
    </source>
</reference>
<evidence type="ECO:0000256" key="5">
    <source>
        <dbReference type="ARBA" id="ARBA00034140"/>
    </source>
</evidence>
<protein>
    <recommendedName>
        <fullName evidence="5">Cytokine-like nuclear factor N-PAC</fullName>
    </recommendedName>
    <alternativeName>
        <fullName evidence="4">Glyoxylate reductase 1 homolog</fullName>
    </alternativeName>
    <alternativeName>
        <fullName evidence="7">Nuclear protein NP60 homolog</fullName>
    </alternativeName>
    <alternativeName>
        <fullName evidence="6">Putative oxidoreductase GLYR1 homolog</fullName>
    </alternativeName>
</protein>
<dbReference type="EMBL" id="JAPXFL010000010">
    <property type="protein sequence ID" value="KAK9500857.1"/>
    <property type="molecule type" value="Genomic_DNA"/>
</dbReference>
<dbReference type="InterPro" id="IPR051265">
    <property type="entry name" value="HIBADH-related_NP60_sf"/>
</dbReference>
<dbReference type="InterPro" id="IPR036291">
    <property type="entry name" value="NAD(P)-bd_dom_sf"/>
</dbReference>
<keyword evidence="3" id="KW-0158">Chromosome</keyword>
<comment type="subcellular location">
    <subcellularLocation>
        <location evidence="1">Chromosome</location>
    </subcellularLocation>
</comment>
<evidence type="ECO:0000256" key="3">
    <source>
        <dbReference type="ARBA" id="ARBA00022454"/>
    </source>
</evidence>
<dbReference type="SUPFAM" id="SSF48179">
    <property type="entry name" value="6-phosphogluconate dehydrogenase C-terminal domain-like"/>
    <property type="match status" value="1"/>
</dbReference>
<dbReference type="EMBL" id="JAPXFL010000010">
    <property type="protein sequence ID" value="KAK9500856.1"/>
    <property type="molecule type" value="Genomic_DNA"/>
</dbReference>
<organism evidence="10 11">
    <name type="scientific">Rhynocoris fuscipes</name>
    <dbReference type="NCBI Taxonomy" id="488301"/>
    <lineage>
        <taxon>Eukaryota</taxon>
        <taxon>Metazoa</taxon>
        <taxon>Ecdysozoa</taxon>
        <taxon>Arthropoda</taxon>
        <taxon>Hexapoda</taxon>
        <taxon>Insecta</taxon>
        <taxon>Pterygota</taxon>
        <taxon>Neoptera</taxon>
        <taxon>Paraneoptera</taxon>
        <taxon>Hemiptera</taxon>
        <taxon>Heteroptera</taxon>
        <taxon>Panheteroptera</taxon>
        <taxon>Cimicomorpha</taxon>
        <taxon>Reduviidae</taxon>
        <taxon>Harpactorinae</taxon>
        <taxon>Harpactorini</taxon>
        <taxon>Rhynocoris</taxon>
    </lineage>
</organism>
<feature type="region of interest" description="Disordered" evidence="8">
    <location>
        <begin position="114"/>
        <end position="282"/>
    </location>
</feature>
<evidence type="ECO:0000256" key="4">
    <source>
        <dbReference type="ARBA" id="ARBA00030287"/>
    </source>
</evidence>
<dbReference type="SMART" id="SM00293">
    <property type="entry name" value="PWWP"/>
    <property type="match status" value="1"/>
</dbReference>
<evidence type="ECO:0000256" key="2">
    <source>
        <dbReference type="ARBA" id="ARBA00007598"/>
    </source>
</evidence>
<gene>
    <name evidence="10" type="ORF">O3M35_002037</name>
</gene>
<evidence type="ECO:0000256" key="1">
    <source>
        <dbReference type="ARBA" id="ARBA00004286"/>
    </source>
</evidence>
<dbReference type="GO" id="GO:0003677">
    <property type="term" value="F:DNA binding"/>
    <property type="evidence" value="ECO:0007669"/>
    <property type="project" value="TreeGrafter"/>
</dbReference>
<feature type="compositionally biased region" description="Basic and acidic residues" evidence="8">
    <location>
        <begin position="247"/>
        <end position="262"/>
    </location>
</feature>
<accession>A0AAW1CRB3</accession>
<feature type="compositionally biased region" description="Basic residues" evidence="8">
    <location>
        <begin position="215"/>
        <end position="230"/>
    </location>
</feature>
<evidence type="ECO:0000256" key="8">
    <source>
        <dbReference type="SAM" id="MobiDB-lite"/>
    </source>
</evidence>
<dbReference type="Gene3D" id="1.10.1040.10">
    <property type="entry name" value="N-(1-d-carboxylethyl)-l-norvaline Dehydrogenase, domain 2"/>
    <property type="match status" value="1"/>
</dbReference>
<keyword evidence="11" id="KW-1185">Reference proteome</keyword>
<dbReference type="FunFam" id="3.40.50.720:FF:000058">
    <property type="entry name" value="Putative oxidoreductase GLYR1 homolog"/>
    <property type="match status" value="1"/>
</dbReference>
<dbReference type="SUPFAM" id="SSF51735">
    <property type="entry name" value="NAD(P)-binding Rossmann-fold domains"/>
    <property type="match status" value="1"/>
</dbReference>
<dbReference type="InterPro" id="IPR006115">
    <property type="entry name" value="6PGDH_NADP-bd"/>
</dbReference>
<dbReference type="InterPro" id="IPR000313">
    <property type="entry name" value="PWWP_dom"/>
</dbReference>
<dbReference type="InterPro" id="IPR035501">
    <property type="entry name" value="GLYR1_PWWP"/>
</dbReference>
<dbReference type="GO" id="GO:0000785">
    <property type="term" value="C:chromatin"/>
    <property type="evidence" value="ECO:0007669"/>
    <property type="project" value="TreeGrafter"/>
</dbReference>
<evidence type="ECO:0000259" key="9">
    <source>
        <dbReference type="PROSITE" id="PS50812"/>
    </source>
</evidence>
<feature type="compositionally biased region" description="Polar residues" evidence="8">
    <location>
        <begin position="273"/>
        <end position="282"/>
    </location>
</feature>
<evidence type="ECO:0000313" key="10">
    <source>
        <dbReference type="EMBL" id="KAK9500857.1"/>
    </source>
</evidence>
<dbReference type="PANTHER" id="PTHR43580">
    <property type="entry name" value="OXIDOREDUCTASE GLYR1-RELATED"/>
    <property type="match status" value="1"/>
</dbReference>
<dbReference type="AlphaFoldDB" id="A0AAW1CRB3"/>
<dbReference type="Gene3D" id="2.30.30.140">
    <property type="match status" value="1"/>
</dbReference>
<feature type="domain" description="PWWP" evidence="9">
    <location>
        <begin position="4"/>
        <end position="65"/>
    </location>
</feature>
<dbReference type="GO" id="GO:0051287">
    <property type="term" value="F:NAD binding"/>
    <property type="evidence" value="ECO:0007669"/>
    <property type="project" value="InterPro"/>
</dbReference>
<evidence type="ECO:0000313" key="11">
    <source>
        <dbReference type="Proteomes" id="UP001461498"/>
    </source>
</evidence>
<dbReference type="GO" id="GO:0031491">
    <property type="term" value="F:nucleosome binding"/>
    <property type="evidence" value="ECO:0007669"/>
    <property type="project" value="TreeGrafter"/>
</dbReference>
<feature type="compositionally biased region" description="Basic and acidic residues" evidence="8">
    <location>
        <begin position="153"/>
        <end position="214"/>
    </location>
</feature>
<evidence type="ECO:0000256" key="6">
    <source>
        <dbReference type="ARBA" id="ARBA00078412"/>
    </source>
</evidence>
<comment type="similarity">
    <text evidence="2">Belongs to the HIBADH-related family. NP60 subfamily.</text>
</comment>
<dbReference type="SUPFAM" id="SSF63748">
    <property type="entry name" value="Tudor/PWWP/MBT"/>
    <property type="match status" value="1"/>
</dbReference>
<proteinExistence type="inferred from homology"/>
<dbReference type="Gene3D" id="3.40.50.720">
    <property type="entry name" value="NAD(P)-binding Rossmann-like Domain"/>
    <property type="match status" value="1"/>
</dbReference>
<dbReference type="Pfam" id="PF03446">
    <property type="entry name" value="NAD_binding_2"/>
    <property type="match status" value="1"/>
</dbReference>
<dbReference type="PROSITE" id="PS50812">
    <property type="entry name" value="PWWP"/>
    <property type="match status" value="1"/>
</dbReference>
<dbReference type="CDD" id="cd05836">
    <property type="entry name" value="PWWP_GLYR1"/>
    <property type="match status" value="1"/>
</dbReference>
<evidence type="ECO:0000256" key="7">
    <source>
        <dbReference type="ARBA" id="ARBA00082969"/>
    </source>
</evidence>
<dbReference type="Pfam" id="PF14833">
    <property type="entry name" value="NAD_binding_11"/>
    <property type="match status" value="1"/>
</dbReference>
<dbReference type="Pfam" id="PF00855">
    <property type="entry name" value="PWWP"/>
    <property type="match status" value="1"/>
</dbReference>
<dbReference type="InterPro" id="IPR013328">
    <property type="entry name" value="6PGD_dom2"/>
</dbReference>
<dbReference type="GO" id="GO:0140673">
    <property type="term" value="P:transcription elongation-coupled chromatin remodeling"/>
    <property type="evidence" value="ECO:0007669"/>
    <property type="project" value="TreeGrafter"/>
</dbReference>
<dbReference type="EMBL" id="JAPXFL010000010">
    <property type="protein sequence ID" value="KAK9500858.1"/>
    <property type="molecule type" value="Genomic_DNA"/>
</dbReference>
<dbReference type="PANTHER" id="PTHR43580:SF2">
    <property type="entry name" value="CYTOKINE-LIKE NUCLEAR FACTOR N-PAC"/>
    <property type="match status" value="1"/>
</dbReference>
<dbReference type="EMBL" id="JAPXFL010000010">
    <property type="protein sequence ID" value="KAK9500855.1"/>
    <property type="molecule type" value="Genomic_DNA"/>
</dbReference>
<dbReference type="InterPro" id="IPR008927">
    <property type="entry name" value="6-PGluconate_DH-like_C_sf"/>
</dbReference>
<dbReference type="InterPro" id="IPR029154">
    <property type="entry name" value="HIBADH-like_NADP-bd"/>
</dbReference>